<reference evidence="1" key="1">
    <citation type="submission" date="2021-04" db="EMBL/GenBank/DDBJ databases">
        <title>Genome sequence of Woronichinia naegeliana from Washington state freshwater lake bloom.</title>
        <authorList>
            <person name="Dreher T.W."/>
        </authorList>
    </citation>
    <scope>NUCLEOTIDE SEQUENCE</scope>
    <source>
        <strain evidence="1">WA131</strain>
    </source>
</reference>
<dbReference type="KEGG" id="wna:KA717_38685"/>
<name>A0A977PW34_9CYAN</name>
<evidence type="ECO:0000313" key="1">
    <source>
        <dbReference type="EMBL" id="UXE61239.1"/>
    </source>
</evidence>
<dbReference type="AlphaFoldDB" id="A0A977PW34"/>
<organism evidence="1">
    <name type="scientific">Woronichinia naegeliana WA131</name>
    <dbReference type="NCBI Taxonomy" id="2824559"/>
    <lineage>
        <taxon>Bacteria</taxon>
        <taxon>Bacillati</taxon>
        <taxon>Cyanobacteriota</taxon>
        <taxon>Cyanophyceae</taxon>
        <taxon>Synechococcales</taxon>
        <taxon>Coelosphaeriaceae</taxon>
        <taxon>Woronichinia</taxon>
    </lineage>
</organism>
<dbReference type="Proteomes" id="UP001065613">
    <property type="component" value="Chromosome"/>
</dbReference>
<proteinExistence type="predicted"/>
<gene>
    <name evidence="1" type="ORF">KA717_38685</name>
</gene>
<sequence length="47" mass="5591">MNFILSHHAEEKIIQRQISLKILQEIINNPEQILEEDGLKVYPDFSR</sequence>
<dbReference type="EMBL" id="CP073041">
    <property type="protein sequence ID" value="UXE61239.1"/>
    <property type="molecule type" value="Genomic_DNA"/>
</dbReference>
<accession>A0A977PW34</accession>
<protein>
    <submittedName>
        <fullName evidence="1">Uncharacterized protein</fullName>
    </submittedName>
</protein>